<organism evidence="1 2">
    <name type="scientific">Aspergillus tanneri</name>
    <dbReference type="NCBI Taxonomy" id="1220188"/>
    <lineage>
        <taxon>Eukaryota</taxon>
        <taxon>Fungi</taxon>
        <taxon>Dikarya</taxon>
        <taxon>Ascomycota</taxon>
        <taxon>Pezizomycotina</taxon>
        <taxon>Eurotiomycetes</taxon>
        <taxon>Eurotiomycetidae</taxon>
        <taxon>Eurotiales</taxon>
        <taxon>Aspergillaceae</taxon>
        <taxon>Aspergillus</taxon>
        <taxon>Aspergillus subgen. Circumdati</taxon>
    </lineage>
</organism>
<reference evidence="1 2" key="1">
    <citation type="submission" date="2019-03" db="EMBL/GenBank/DDBJ databases">
        <title>The genome sequence of a newly discovered highly antifungal drug resistant Aspergillus species, Aspergillus tanneri NIH 1004.</title>
        <authorList>
            <person name="Mounaud S."/>
            <person name="Singh I."/>
            <person name="Joardar V."/>
            <person name="Pakala S."/>
            <person name="Pakala S."/>
            <person name="Venepally P."/>
            <person name="Hoover J."/>
            <person name="Nierman W."/>
            <person name="Chung J."/>
            <person name="Losada L."/>
        </authorList>
    </citation>
    <scope>NUCLEOTIDE SEQUENCE [LARGE SCALE GENOMIC DNA]</scope>
    <source>
        <strain evidence="1 2">NIH1004</strain>
    </source>
</reference>
<accession>A0A4S3JKJ5</accession>
<proteinExistence type="predicted"/>
<name>A0A4S3JKJ5_9EURO</name>
<protein>
    <submittedName>
        <fullName evidence="1">Uncharacterized protein</fullName>
    </submittedName>
</protein>
<evidence type="ECO:0000313" key="2">
    <source>
        <dbReference type="Proteomes" id="UP000308092"/>
    </source>
</evidence>
<dbReference type="VEuPathDB" id="FungiDB:EYZ11_005336"/>
<comment type="caution">
    <text evidence="1">The sequence shown here is derived from an EMBL/GenBank/DDBJ whole genome shotgun (WGS) entry which is preliminary data.</text>
</comment>
<dbReference type="AlphaFoldDB" id="A0A4S3JKJ5"/>
<sequence>MDDHAHRYQTGVMETVVLYPALTLVPSNLV</sequence>
<dbReference type="EMBL" id="SOSA01000169">
    <property type="protein sequence ID" value="THC95177.1"/>
    <property type="molecule type" value="Genomic_DNA"/>
</dbReference>
<evidence type="ECO:0000313" key="1">
    <source>
        <dbReference type="EMBL" id="THC95177.1"/>
    </source>
</evidence>
<gene>
    <name evidence="1" type="ORF">EYZ11_005336</name>
</gene>
<dbReference type="Proteomes" id="UP000308092">
    <property type="component" value="Unassembled WGS sequence"/>
</dbReference>
<keyword evidence="2" id="KW-1185">Reference proteome</keyword>